<evidence type="ECO:0000313" key="2">
    <source>
        <dbReference type="EMBL" id="KAF2246877.1"/>
    </source>
</evidence>
<gene>
    <name evidence="2" type="ORF">BU26DRAFT_567220</name>
</gene>
<name>A0A6A6I9E1_9PLEO</name>
<protein>
    <submittedName>
        <fullName evidence="2">Uncharacterized protein</fullName>
    </submittedName>
</protein>
<accession>A0A6A6I9E1</accession>
<evidence type="ECO:0000256" key="1">
    <source>
        <dbReference type="SAM" id="SignalP"/>
    </source>
</evidence>
<organism evidence="2 3">
    <name type="scientific">Trematosphaeria pertusa</name>
    <dbReference type="NCBI Taxonomy" id="390896"/>
    <lineage>
        <taxon>Eukaryota</taxon>
        <taxon>Fungi</taxon>
        <taxon>Dikarya</taxon>
        <taxon>Ascomycota</taxon>
        <taxon>Pezizomycotina</taxon>
        <taxon>Dothideomycetes</taxon>
        <taxon>Pleosporomycetidae</taxon>
        <taxon>Pleosporales</taxon>
        <taxon>Massarineae</taxon>
        <taxon>Trematosphaeriaceae</taxon>
        <taxon>Trematosphaeria</taxon>
    </lineage>
</organism>
<feature type="signal peptide" evidence="1">
    <location>
        <begin position="1"/>
        <end position="22"/>
    </location>
</feature>
<dbReference type="GeneID" id="54586963"/>
<dbReference type="AlphaFoldDB" id="A0A6A6I9E1"/>
<dbReference type="Proteomes" id="UP000800094">
    <property type="component" value="Unassembled WGS sequence"/>
</dbReference>
<dbReference type="RefSeq" id="XP_033681881.1">
    <property type="nucleotide sequence ID" value="XM_033833633.1"/>
</dbReference>
<dbReference type="EMBL" id="ML987198">
    <property type="protein sequence ID" value="KAF2246877.1"/>
    <property type="molecule type" value="Genomic_DNA"/>
</dbReference>
<evidence type="ECO:0000313" key="3">
    <source>
        <dbReference type="Proteomes" id="UP000800094"/>
    </source>
</evidence>
<reference evidence="2" key="1">
    <citation type="journal article" date="2020" name="Stud. Mycol.">
        <title>101 Dothideomycetes genomes: a test case for predicting lifestyles and emergence of pathogens.</title>
        <authorList>
            <person name="Haridas S."/>
            <person name="Albert R."/>
            <person name="Binder M."/>
            <person name="Bloem J."/>
            <person name="Labutti K."/>
            <person name="Salamov A."/>
            <person name="Andreopoulos B."/>
            <person name="Baker S."/>
            <person name="Barry K."/>
            <person name="Bills G."/>
            <person name="Bluhm B."/>
            <person name="Cannon C."/>
            <person name="Castanera R."/>
            <person name="Culley D."/>
            <person name="Daum C."/>
            <person name="Ezra D."/>
            <person name="Gonzalez J."/>
            <person name="Henrissat B."/>
            <person name="Kuo A."/>
            <person name="Liang C."/>
            <person name="Lipzen A."/>
            <person name="Lutzoni F."/>
            <person name="Magnuson J."/>
            <person name="Mondo S."/>
            <person name="Nolan M."/>
            <person name="Ohm R."/>
            <person name="Pangilinan J."/>
            <person name="Park H.-J."/>
            <person name="Ramirez L."/>
            <person name="Alfaro M."/>
            <person name="Sun H."/>
            <person name="Tritt A."/>
            <person name="Yoshinaga Y."/>
            <person name="Zwiers L.-H."/>
            <person name="Turgeon B."/>
            <person name="Goodwin S."/>
            <person name="Spatafora J."/>
            <person name="Crous P."/>
            <person name="Grigoriev I."/>
        </authorList>
    </citation>
    <scope>NUCLEOTIDE SEQUENCE</scope>
    <source>
        <strain evidence="2">CBS 122368</strain>
    </source>
</reference>
<keyword evidence="3" id="KW-1185">Reference proteome</keyword>
<keyword evidence="1" id="KW-0732">Signal</keyword>
<sequence length="111" mass="11363">MKFSTTTTTTLLLFIGATAATASHPLAKHGPRAMAAYDNILALAEAAALEARAAGPGLTKRNKCDNHWSPCCDENTHCESESACYDRCAGGLDAAGCVAGCAVACPSTPEC</sequence>
<proteinExistence type="predicted"/>
<feature type="chain" id="PRO_5025343504" evidence="1">
    <location>
        <begin position="23"/>
        <end position="111"/>
    </location>
</feature>